<feature type="compositionally biased region" description="Basic and acidic residues" evidence="1">
    <location>
        <begin position="169"/>
        <end position="181"/>
    </location>
</feature>
<evidence type="ECO:0000256" key="1">
    <source>
        <dbReference type="SAM" id="MobiDB-lite"/>
    </source>
</evidence>
<keyword evidence="3" id="KW-1185">Reference proteome</keyword>
<dbReference type="AlphaFoldDB" id="A0A8H2VPX3"/>
<evidence type="ECO:0000313" key="3">
    <source>
        <dbReference type="Proteomes" id="UP000624404"/>
    </source>
</evidence>
<dbReference type="EMBL" id="CAJHIA010000007">
    <property type="protein sequence ID" value="CAD6442118.1"/>
    <property type="molecule type" value="Genomic_DNA"/>
</dbReference>
<feature type="compositionally biased region" description="Polar residues" evidence="1">
    <location>
        <begin position="115"/>
        <end position="134"/>
    </location>
</feature>
<protein>
    <submittedName>
        <fullName evidence="2">3cf91024-6739-4a26-a4a4-ddca39a34ae4</fullName>
    </submittedName>
</protein>
<organism evidence="2 3">
    <name type="scientific">Sclerotinia trifoliorum</name>
    <dbReference type="NCBI Taxonomy" id="28548"/>
    <lineage>
        <taxon>Eukaryota</taxon>
        <taxon>Fungi</taxon>
        <taxon>Dikarya</taxon>
        <taxon>Ascomycota</taxon>
        <taxon>Pezizomycotina</taxon>
        <taxon>Leotiomycetes</taxon>
        <taxon>Helotiales</taxon>
        <taxon>Sclerotiniaceae</taxon>
        <taxon>Sclerotinia</taxon>
    </lineage>
</organism>
<name>A0A8H2VPX3_9HELO</name>
<comment type="caution">
    <text evidence="2">The sequence shown here is derived from an EMBL/GenBank/DDBJ whole genome shotgun (WGS) entry which is preliminary data.</text>
</comment>
<feature type="region of interest" description="Disordered" evidence="1">
    <location>
        <begin position="115"/>
        <end position="188"/>
    </location>
</feature>
<sequence length="210" mass="22135">MENSFGAPTSSLSQRSILPLPDNHRSTFSLYSLQSLASGIPTNINEQQTLVSIPVSLVDRGKASSSTKNAAASMAAMVEPLTAHDGGDSHFTNDDATQQPASKCNNPFNLNFKETGSGFAKSTPSTPSEHSSGSDALPSAVGEAKPALASMPVSVPTSASAPDIFDGSVVEREVGTRERGSVKGIAQQKSEKIPLFLQRLFNRNKSKKDK</sequence>
<dbReference type="Proteomes" id="UP000624404">
    <property type="component" value="Unassembled WGS sequence"/>
</dbReference>
<accession>A0A8H2VPX3</accession>
<gene>
    <name evidence="2" type="ORF">SCLTRI_LOCUS1910</name>
</gene>
<reference evidence="2" key="1">
    <citation type="submission" date="2020-10" db="EMBL/GenBank/DDBJ databases">
        <authorList>
            <person name="Kusch S."/>
        </authorList>
    </citation>
    <scope>NUCLEOTIDE SEQUENCE</scope>
    <source>
        <strain evidence="2">SwB9</strain>
    </source>
</reference>
<dbReference type="OrthoDB" id="3557502at2759"/>
<proteinExistence type="predicted"/>
<evidence type="ECO:0000313" key="2">
    <source>
        <dbReference type="EMBL" id="CAD6442118.1"/>
    </source>
</evidence>